<gene>
    <name evidence="3" type="ORF">PTD2_05630</name>
</gene>
<keyword evidence="1" id="KW-0732">Signal</keyword>
<dbReference type="OrthoDB" id="6402251at2"/>
<dbReference type="AlphaFoldDB" id="A4CDT4"/>
<dbReference type="RefSeq" id="WP_009838989.1">
    <property type="nucleotide sequence ID" value="NZ_AAOH01000007.1"/>
</dbReference>
<comment type="caution">
    <text evidence="3">The sequence shown here is derived from an EMBL/GenBank/DDBJ whole genome shotgun (WGS) entry which is preliminary data.</text>
</comment>
<evidence type="ECO:0000313" key="3">
    <source>
        <dbReference type="EMBL" id="EAR27126.1"/>
    </source>
</evidence>
<dbReference type="EMBL" id="AAOH01000007">
    <property type="protein sequence ID" value="EAR27126.1"/>
    <property type="molecule type" value="Genomic_DNA"/>
</dbReference>
<dbReference type="STRING" id="87626.PTD2_05630"/>
<dbReference type="Proteomes" id="UP000006201">
    <property type="component" value="Unassembled WGS sequence"/>
</dbReference>
<feature type="domain" description="PDZ" evidence="2">
    <location>
        <begin position="58"/>
        <end position="114"/>
    </location>
</feature>
<dbReference type="HOGENOM" id="CLU_813459_0_0_6"/>
<keyword evidence="4" id="KW-1185">Reference proteome</keyword>
<organism evidence="3 4">
    <name type="scientific">Pseudoalteromonas tunicata D2</name>
    <dbReference type="NCBI Taxonomy" id="87626"/>
    <lineage>
        <taxon>Bacteria</taxon>
        <taxon>Pseudomonadati</taxon>
        <taxon>Pseudomonadota</taxon>
        <taxon>Gammaproteobacteria</taxon>
        <taxon>Alteromonadales</taxon>
        <taxon>Pseudoalteromonadaceae</taxon>
        <taxon>Pseudoalteromonas</taxon>
    </lineage>
</organism>
<dbReference type="Pfam" id="PF17820">
    <property type="entry name" value="PDZ_6"/>
    <property type="match status" value="1"/>
</dbReference>
<sequence>MNRLLLLALLCSPTLSANELVSAEAKLLAEQLKQHVAPYMNKIAQYELKAGVTIDQLALTINQEPQFNTGRFGALLDTQKTGLVLSVTPQSSAEKLGIKAGDRITKVNGNNVQSSDNAWITALQSQDKSTDVSLEVIRQNKPITLQGQLQPRYTPGWQLSINTSPLTLLSMAEINSPQVNNNNCGRIMINQETSELMAINNQAAIANNEYGIYRLPLGDVALTIKGTGKAAEFRAQTAKITIEPNTTYHIAYVKNSMIAKNVSSRVASKNIENNIILIEKIDDQCDLSQEEISPPNALAKKRYQCQMNYHFKSDTFTTSCLTESELTQERNRELLKKSPQS</sequence>
<feature type="signal peptide" evidence="1">
    <location>
        <begin position="1"/>
        <end position="17"/>
    </location>
</feature>
<dbReference type="InterPro" id="IPR041489">
    <property type="entry name" value="PDZ_6"/>
</dbReference>
<evidence type="ECO:0000259" key="2">
    <source>
        <dbReference type="PROSITE" id="PS50106"/>
    </source>
</evidence>
<dbReference type="PROSITE" id="PS50106">
    <property type="entry name" value="PDZ"/>
    <property type="match status" value="1"/>
</dbReference>
<dbReference type="SUPFAM" id="SSF50156">
    <property type="entry name" value="PDZ domain-like"/>
    <property type="match status" value="1"/>
</dbReference>
<accession>A4CDT4</accession>
<dbReference type="SMART" id="SM00228">
    <property type="entry name" value="PDZ"/>
    <property type="match status" value="1"/>
</dbReference>
<dbReference type="Gene3D" id="2.30.42.10">
    <property type="match status" value="1"/>
</dbReference>
<proteinExistence type="predicted"/>
<evidence type="ECO:0000256" key="1">
    <source>
        <dbReference type="SAM" id="SignalP"/>
    </source>
</evidence>
<dbReference type="InterPro" id="IPR036034">
    <property type="entry name" value="PDZ_sf"/>
</dbReference>
<evidence type="ECO:0000313" key="4">
    <source>
        <dbReference type="Proteomes" id="UP000006201"/>
    </source>
</evidence>
<feature type="chain" id="PRO_5002667412" description="PDZ domain-containing protein" evidence="1">
    <location>
        <begin position="18"/>
        <end position="341"/>
    </location>
</feature>
<name>A4CDT4_9GAMM</name>
<dbReference type="InterPro" id="IPR001478">
    <property type="entry name" value="PDZ"/>
</dbReference>
<reference evidence="3 4" key="1">
    <citation type="submission" date="2006-02" db="EMBL/GenBank/DDBJ databases">
        <authorList>
            <person name="Moran M.A."/>
            <person name="Kjelleberg S."/>
            <person name="Egan S."/>
            <person name="Saunders N."/>
            <person name="Thomas T."/>
            <person name="Ferriera S."/>
            <person name="Johnson J."/>
            <person name="Kravitz S."/>
            <person name="Halpern A."/>
            <person name="Remington K."/>
            <person name="Beeson K."/>
            <person name="Tran B."/>
            <person name="Rogers Y.-H."/>
            <person name="Friedman R."/>
            <person name="Venter J.C."/>
        </authorList>
    </citation>
    <scope>NUCLEOTIDE SEQUENCE [LARGE SCALE GENOMIC DNA]</scope>
    <source>
        <strain evidence="3 4">D2</strain>
    </source>
</reference>
<protein>
    <recommendedName>
        <fullName evidence="2">PDZ domain-containing protein</fullName>
    </recommendedName>
</protein>
<dbReference type="eggNOG" id="COG0265">
    <property type="taxonomic scope" value="Bacteria"/>
</dbReference>